<evidence type="ECO:0000313" key="1">
    <source>
        <dbReference type="EMBL" id="TFK77384.1"/>
    </source>
</evidence>
<organism evidence="1 2">
    <name type="scientific">Pluteus cervinus</name>
    <dbReference type="NCBI Taxonomy" id="181527"/>
    <lineage>
        <taxon>Eukaryota</taxon>
        <taxon>Fungi</taxon>
        <taxon>Dikarya</taxon>
        <taxon>Basidiomycota</taxon>
        <taxon>Agaricomycotina</taxon>
        <taxon>Agaricomycetes</taxon>
        <taxon>Agaricomycetidae</taxon>
        <taxon>Agaricales</taxon>
        <taxon>Pluteineae</taxon>
        <taxon>Pluteaceae</taxon>
        <taxon>Pluteus</taxon>
    </lineage>
</organism>
<proteinExistence type="predicted"/>
<evidence type="ECO:0000313" key="2">
    <source>
        <dbReference type="Proteomes" id="UP000308600"/>
    </source>
</evidence>
<sequence>MVANSWIPHPLSAEELETERRASAARLAQLHSAEARYSQTRSKETGHLLFANRVVFWTWFGRIFRWVDMPPEILSNILRFVIWSAPDPNAGVLWRTQMSSVCKEWRRITTADSTLWNAIWFRDPPDFHRSFLWYERSGTAAMDIRINDGPKFKFTAESMSRLLDRIIPKLSYIRMLIIVVEHWDPALVVLDRLRTAGQLGGPLSIERFEIHRTGSPYIQIGEGYQPTAFLEPIPLFGGRRIPSLKYVSINGVHLDWSGSRLDNLTTLDLRRMPLERAPHPLLFREMLQRSPGLNKLCLDGAGPQWKAEAVRHLTPVPLPELKILIIADFAVGYGLYVLQQISAPNVRDLTLMNFVGEDYTPFFTLITSAFPEVRILTIYSLELVAVRPAFLMVMVRWLQSMPKLAFLKIANVQKVFLDLFLFIDTTRLPHDDPNGEEPRRPICQKLQYLECQKVDVDLITEWIASRRRVGAALEKIYITRDLAVKIHQAQHVRLNSIARLLFLDAGARAPEEEILMRQ</sequence>
<name>A0ACD3BI52_9AGAR</name>
<protein>
    <submittedName>
        <fullName evidence="1">Uncharacterized protein</fullName>
    </submittedName>
</protein>
<dbReference type="EMBL" id="ML208259">
    <property type="protein sequence ID" value="TFK77384.1"/>
    <property type="molecule type" value="Genomic_DNA"/>
</dbReference>
<reference evidence="1 2" key="1">
    <citation type="journal article" date="2019" name="Nat. Ecol. Evol.">
        <title>Megaphylogeny resolves global patterns of mushroom evolution.</title>
        <authorList>
            <person name="Varga T."/>
            <person name="Krizsan K."/>
            <person name="Foldi C."/>
            <person name="Dima B."/>
            <person name="Sanchez-Garcia M."/>
            <person name="Sanchez-Ramirez S."/>
            <person name="Szollosi G.J."/>
            <person name="Szarkandi J.G."/>
            <person name="Papp V."/>
            <person name="Albert L."/>
            <person name="Andreopoulos W."/>
            <person name="Angelini C."/>
            <person name="Antonin V."/>
            <person name="Barry K.W."/>
            <person name="Bougher N.L."/>
            <person name="Buchanan P."/>
            <person name="Buyck B."/>
            <person name="Bense V."/>
            <person name="Catcheside P."/>
            <person name="Chovatia M."/>
            <person name="Cooper J."/>
            <person name="Damon W."/>
            <person name="Desjardin D."/>
            <person name="Finy P."/>
            <person name="Geml J."/>
            <person name="Haridas S."/>
            <person name="Hughes K."/>
            <person name="Justo A."/>
            <person name="Karasinski D."/>
            <person name="Kautmanova I."/>
            <person name="Kiss B."/>
            <person name="Kocsube S."/>
            <person name="Kotiranta H."/>
            <person name="LaButti K.M."/>
            <person name="Lechner B.E."/>
            <person name="Liimatainen K."/>
            <person name="Lipzen A."/>
            <person name="Lukacs Z."/>
            <person name="Mihaltcheva S."/>
            <person name="Morgado L.N."/>
            <person name="Niskanen T."/>
            <person name="Noordeloos M.E."/>
            <person name="Ohm R.A."/>
            <person name="Ortiz-Santana B."/>
            <person name="Ovrebo C."/>
            <person name="Racz N."/>
            <person name="Riley R."/>
            <person name="Savchenko A."/>
            <person name="Shiryaev A."/>
            <person name="Soop K."/>
            <person name="Spirin V."/>
            <person name="Szebenyi C."/>
            <person name="Tomsovsky M."/>
            <person name="Tulloss R.E."/>
            <person name="Uehling J."/>
            <person name="Grigoriev I.V."/>
            <person name="Vagvolgyi C."/>
            <person name="Papp T."/>
            <person name="Martin F.M."/>
            <person name="Miettinen O."/>
            <person name="Hibbett D.S."/>
            <person name="Nagy L.G."/>
        </authorList>
    </citation>
    <scope>NUCLEOTIDE SEQUENCE [LARGE SCALE GENOMIC DNA]</scope>
    <source>
        <strain evidence="1 2">NL-1719</strain>
    </source>
</reference>
<keyword evidence="2" id="KW-1185">Reference proteome</keyword>
<accession>A0ACD3BI52</accession>
<dbReference type="Proteomes" id="UP000308600">
    <property type="component" value="Unassembled WGS sequence"/>
</dbReference>
<gene>
    <name evidence="1" type="ORF">BDN72DRAFT_753796</name>
</gene>